<dbReference type="EMBL" id="CP011974">
    <property type="protein sequence ID" value="AKO92027.1"/>
    <property type="molecule type" value="Genomic_DNA"/>
</dbReference>
<reference evidence="1 2" key="1">
    <citation type="journal article" date="2015" name="PLoS ONE">
        <title>Genome Sequence of Bacillus endophyticus and Analysis of Its Companion Mechanism in the Ketogulonigenium vulgare-Bacillus Strain Consortium.</title>
        <authorList>
            <person name="Jia N."/>
            <person name="Du J."/>
            <person name="Ding M.Z."/>
            <person name="Gao F."/>
            <person name="Yuan Y.J."/>
        </authorList>
    </citation>
    <scope>NUCLEOTIDE SEQUENCE [LARGE SCALE GENOMIC DNA]</scope>
    <source>
        <strain evidence="1 2">Hbe603</strain>
    </source>
</reference>
<evidence type="ECO:0000313" key="2">
    <source>
        <dbReference type="Proteomes" id="UP000036202"/>
    </source>
</evidence>
<proteinExistence type="predicted"/>
<organism evidence="1 2">
    <name type="scientific">Priestia filamentosa</name>
    <dbReference type="NCBI Taxonomy" id="1402861"/>
    <lineage>
        <taxon>Bacteria</taxon>
        <taxon>Bacillati</taxon>
        <taxon>Bacillota</taxon>
        <taxon>Bacilli</taxon>
        <taxon>Bacillales</taxon>
        <taxon>Bacillaceae</taxon>
        <taxon>Priestia</taxon>
    </lineage>
</organism>
<dbReference type="RefSeq" id="WP_046216988.1">
    <property type="nucleotide sequence ID" value="NZ_CP011974.1"/>
</dbReference>
<keyword evidence="2" id="KW-1185">Reference proteome</keyword>
<gene>
    <name evidence="1" type="ORF">BEH_07890</name>
</gene>
<name>A0A0H4KD28_9BACI</name>
<protein>
    <submittedName>
        <fullName evidence="1">Uncharacterized protein</fullName>
    </submittedName>
</protein>
<dbReference type="Proteomes" id="UP000036202">
    <property type="component" value="Chromosome"/>
</dbReference>
<reference evidence="2" key="2">
    <citation type="submission" date="2015-06" db="EMBL/GenBank/DDBJ databases">
        <title>Genome Sequence of Bacillus endophyticus and Analysis of its Companion Mechanism in the Ketogulonigenium vulgare-Bacillus strain Consortium.</title>
        <authorList>
            <person name="Jia N."/>
            <person name="Du J."/>
            <person name="Ding M.-Z."/>
            <person name="Gao F."/>
            <person name="Yuan Y.-J."/>
        </authorList>
    </citation>
    <scope>NUCLEOTIDE SEQUENCE [LARGE SCALE GENOMIC DNA]</scope>
    <source>
        <strain evidence="2">Hbe603</strain>
    </source>
</reference>
<dbReference type="KEGG" id="beo:BEH_07890"/>
<dbReference type="AlphaFoldDB" id="A0A0H4KD28"/>
<accession>A0A0H4KD28</accession>
<evidence type="ECO:0000313" key="1">
    <source>
        <dbReference type="EMBL" id="AKO92027.1"/>
    </source>
</evidence>
<dbReference type="PATRIC" id="fig|135735.6.peg.1617"/>
<sequence length="65" mass="7891">MSMEYSLLTLKNQKRNVQERLKEISEGQYDKFDGKSVKKLETELEHKLRDLEFAIEYIEDYNVEF</sequence>